<dbReference type="Proteomes" id="UP000281553">
    <property type="component" value="Unassembled WGS sequence"/>
</dbReference>
<evidence type="ECO:0000256" key="1">
    <source>
        <dbReference type="SAM" id="Phobius"/>
    </source>
</evidence>
<dbReference type="GO" id="GO:0005886">
    <property type="term" value="C:plasma membrane"/>
    <property type="evidence" value="ECO:0007669"/>
    <property type="project" value="TreeGrafter"/>
</dbReference>
<dbReference type="GO" id="GO:0005261">
    <property type="term" value="F:monoatomic cation channel activity"/>
    <property type="evidence" value="ECO:0007669"/>
    <property type="project" value="TreeGrafter"/>
</dbReference>
<organism evidence="2 3">
    <name type="scientific">Dibothriocephalus latus</name>
    <name type="common">Fish tapeworm</name>
    <name type="synonym">Diphyllobothrium latum</name>
    <dbReference type="NCBI Taxonomy" id="60516"/>
    <lineage>
        <taxon>Eukaryota</taxon>
        <taxon>Metazoa</taxon>
        <taxon>Spiralia</taxon>
        <taxon>Lophotrochozoa</taxon>
        <taxon>Platyhelminthes</taxon>
        <taxon>Cestoda</taxon>
        <taxon>Eucestoda</taxon>
        <taxon>Diphyllobothriidea</taxon>
        <taxon>Diphyllobothriidae</taxon>
        <taxon>Dibothriocephalus</taxon>
    </lineage>
</organism>
<dbReference type="GO" id="GO:0030001">
    <property type="term" value="P:metal ion transport"/>
    <property type="evidence" value="ECO:0007669"/>
    <property type="project" value="TreeGrafter"/>
</dbReference>
<evidence type="ECO:0000313" key="3">
    <source>
        <dbReference type="Proteomes" id="UP000281553"/>
    </source>
</evidence>
<accession>A0A3P6P3K6</accession>
<dbReference type="PANTHER" id="PTHR13800">
    <property type="entry name" value="TRANSIENT RECEPTOR POTENTIAL CATION CHANNEL, SUBFAMILY M, MEMBER 6"/>
    <property type="match status" value="1"/>
</dbReference>
<keyword evidence="1" id="KW-0472">Membrane</keyword>
<proteinExistence type="predicted"/>
<name>A0A3P6P3K6_DIBLA</name>
<feature type="transmembrane region" description="Helical" evidence="1">
    <location>
        <begin position="129"/>
        <end position="151"/>
    </location>
</feature>
<feature type="transmembrane region" description="Helical" evidence="1">
    <location>
        <begin position="44"/>
        <end position="67"/>
    </location>
</feature>
<protein>
    <recommendedName>
        <fullName evidence="4">Ion transport domain-containing protein</fullName>
    </recommendedName>
</protein>
<evidence type="ECO:0008006" key="4">
    <source>
        <dbReference type="Google" id="ProtNLM"/>
    </source>
</evidence>
<reference evidence="2 3" key="1">
    <citation type="submission" date="2018-11" db="EMBL/GenBank/DDBJ databases">
        <authorList>
            <consortium name="Pathogen Informatics"/>
        </authorList>
    </citation>
    <scope>NUCLEOTIDE SEQUENCE [LARGE SCALE GENOMIC DNA]</scope>
</reference>
<keyword evidence="1" id="KW-1133">Transmembrane helix</keyword>
<keyword evidence="1" id="KW-0812">Transmembrane</keyword>
<evidence type="ECO:0000313" key="2">
    <source>
        <dbReference type="EMBL" id="VDK31012.1"/>
    </source>
</evidence>
<sequence>MVRRREPLLQQHNYLHLGNFTNAVHFMALPPSQESLARQWKAGVFGNFLVTILAFLLPLLLLWDAVFEFEMPERKFSTAASTEAPTPSLLKRITLFYNSNRTKYILDVVYYLAFLVLLSYVLMVDMPRSGVSVLEAISIGFICFSFLDLFLEVGSDKILIGKVYIL</sequence>
<feature type="transmembrane region" description="Helical" evidence="1">
    <location>
        <begin position="104"/>
        <end position="123"/>
    </location>
</feature>
<dbReference type="InterPro" id="IPR050927">
    <property type="entry name" value="TRPM"/>
</dbReference>
<keyword evidence="3" id="KW-1185">Reference proteome</keyword>
<dbReference type="PANTHER" id="PTHR13800:SF1">
    <property type="entry name" value="TRANSIENT RECEPTOR POTENTIAL CATION CHANNEL TRPM"/>
    <property type="match status" value="1"/>
</dbReference>
<dbReference type="EMBL" id="UYRU01001017">
    <property type="protein sequence ID" value="VDK31012.1"/>
    <property type="molecule type" value="Genomic_DNA"/>
</dbReference>
<dbReference type="AlphaFoldDB" id="A0A3P6P3K6"/>
<gene>
    <name evidence="2" type="ORF">DILT_LOCUS277</name>
</gene>